<evidence type="ECO:0000256" key="8">
    <source>
        <dbReference type="ARBA" id="ARBA00022806"/>
    </source>
</evidence>
<comment type="similarity">
    <text evidence="2">Belongs to the DNA2/NAM7 helicase family.</text>
</comment>
<evidence type="ECO:0000313" key="16">
    <source>
        <dbReference type="EMBL" id="EGV62438.1"/>
    </source>
</evidence>
<dbReference type="Gene3D" id="3.40.50.300">
    <property type="entry name" value="P-loop containing nucleotide triphosphate hydrolases"/>
    <property type="match status" value="1"/>
</dbReference>
<dbReference type="EMBL" id="GL996527">
    <property type="protein sequence ID" value="EGV62438.1"/>
    <property type="molecule type" value="Genomic_DNA"/>
</dbReference>
<keyword evidence="11" id="KW-0866">Nonsense-mediated mRNA decay</keyword>
<comment type="subcellular location">
    <subcellularLocation>
        <location evidence="1">Cytoplasm</location>
    </subcellularLocation>
</comment>
<feature type="domain" description="DNA2/NAM7 helicase-like C-terminal" evidence="15">
    <location>
        <begin position="6"/>
        <end position="189"/>
    </location>
</feature>
<evidence type="ECO:0000256" key="10">
    <source>
        <dbReference type="ARBA" id="ARBA00022840"/>
    </source>
</evidence>
<evidence type="ECO:0000256" key="11">
    <source>
        <dbReference type="ARBA" id="ARBA00023161"/>
    </source>
</evidence>
<dbReference type="AlphaFoldDB" id="G3B918"/>
<evidence type="ECO:0000256" key="7">
    <source>
        <dbReference type="ARBA" id="ARBA00022801"/>
    </source>
</evidence>
<keyword evidence="10" id="KW-0067">ATP-binding</keyword>
<keyword evidence="4" id="KW-0479">Metal-binding</keyword>
<comment type="catalytic activity">
    <reaction evidence="12">
        <text>ATP + H2O = ADP + phosphate + H(+)</text>
        <dbReference type="Rhea" id="RHEA:13065"/>
        <dbReference type="ChEBI" id="CHEBI:15377"/>
        <dbReference type="ChEBI" id="CHEBI:15378"/>
        <dbReference type="ChEBI" id="CHEBI:30616"/>
        <dbReference type="ChEBI" id="CHEBI:43474"/>
        <dbReference type="ChEBI" id="CHEBI:456216"/>
        <dbReference type="EC" id="3.6.4.12"/>
    </reaction>
    <physiologicalReaction direction="left-to-right" evidence="12">
        <dbReference type="Rhea" id="RHEA:13066"/>
    </physiologicalReaction>
</comment>
<evidence type="ECO:0000259" key="15">
    <source>
        <dbReference type="Pfam" id="PF13087"/>
    </source>
</evidence>
<evidence type="ECO:0000256" key="4">
    <source>
        <dbReference type="ARBA" id="ARBA00022723"/>
    </source>
</evidence>
<gene>
    <name evidence="16" type="ORF">CANTEDRAFT_115904</name>
</gene>
<evidence type="ECO:0000256" key="6">
    <source>
        <dbReference type="ARBA" id="ARBA00022771"/>
    </source>
</evidence>
<accession>G3B918</accession>
<dbReference type="GO" id="GO:0005737">
    <property type="term" value="C:cytoplasm"/>
    <property type="evidence" value="ECO:0007669"/>
    <property type="project" value="UniProtKB-SubCell"/>
</dbReference>
<keyword evidence="6" id="KW-0863">Zinc-finger</keyword>
<organism evidence="17">
    <name type="scientific">Candida tenuis (strain ATCC 10573 / BCRC 21748 / CBS 615 / JCM 9827 / NBRC 10315 / NRRL Y-1498 / VKM Y-70)</name>
    <name type="common">Yeast</name>
    <name type="synonym">Yamadazyma tenuis</name>
    <dbReference type="NCBI Taxonomy" id="590646"/>
    <lineage>
        <taxon>Eukaryota</taxon>
        <taxon>Fungi</taxon>
        <taxon>Dikarya</taxon>
        <taxon>Ascomycota</taxon>
        <taxon>Saccharomycotina</taxon>
        <taxon>Pichiomycetes</taxon>
        <taxon>Debaryomycetaceae</taxon>
        <taxon>Yamadazyma</taxon>
    </lineage>
</organism>
<evidence type="ECO:0000313" key="17">
    <source>
        <dbReference type="Proteomes" id="UP000000707"/>
    </source>
</evidence>
<comment type="catalytic activity">
    <reaction evidence="13">
        <text>ATP + H2O = ADP + phosphate + H(+)</text>
        <dbReference type="Rhea" id="RHEA:13065"/>
        <dbReference type="ChEBI" id="CHEBI:15377"/>
        <dbReference type="ChEBI" id="CHEBI:15378"/>
        <dbReference type="ChEBI" id="CHEBI:30616"/>
        <dbReference type="ChEBI" id="CHEBI:43474"/>
        <dbReference type="ChEBI" id="CHEBI:456216"/>
        <dbReference type="EC" id="3.6.4.13"/>
    </reaction>
    <physiologicalReaction direction="left-to-right" evidence="13">
        <dbReference type="Rhea" id="RHEA:13066"/>
    </physiologicalReaction>
</comment>
<dbReference type="InterPro" id="IPR027417">
    <property type="entry name" value="P-loop_NTPase"/>
</dbReference>
<evidence type="ECO:0000256" key="14">
    <source>
        <dbReference type="ARBA" id="ARBA00055561"/>
    </source>
</evidence>
<name>G3B918_CANTC</name>
<dbReference type="PANTHER" id="PTHR10887:SF364">
    <property type="entry name" value="REGULATOR OF NONSENSE TRANSCRIPTS 1"/>
    <property type="match status" value="1"/>
</dbReference>
<dbReference type="InterPro" id="IPR047187">
    <property type="entry name" value="SF1_C_Upf1"/>
</dbReference>
<evidence type="ECO:0000256" key="1">
    <source>
        <dbReference type="ARBA" id="ARBA00004496"/>
    </source>
</evidence>
<evidence type="ECO:0000256" key="13">
    <source>
        <dbReference type="ARBA" id="ARBA00049390"/>
    </source>
</evidence>
<keyword evidence="8" id="KW-0347">Helicase</keyword>
<evidence type="ECO:0000256" key="5">
    <source>
        <dbReference type="ARBA" id="ARBA00022741"/>
    </source>
</evidence>
<dbReference type="InterPro" id="IPR045055">
    <property type="entry name" value="DNA2/NAM7-like"/>
</dbReference>
<reference evidence="16 17" key="1">
    <citation type="journal article" date="2011" name="Proc. Natl. Acad. Sci. U.S.A.">
        <title>Comparative genomics of xylose-fermenting fungi for enhanced biofuel production.</title>
        <authorList>
            <person name="Wohlbach D.J."/>
            <person name="Kuo A."/>
            <person name="Sato T.K."/>
            <person name="Potts K.M."/>
            <person name="Salamov A.A."/>
            <person name="LaButti K.M."/>
            <person name="Sun H."/>
            <person name="Clum A."/>
            <person name="Pangilinan J.L."/>
            <person name="Lindquist E.A."/>
            <person name="Lucas S."/>
            <person name="Lapidus A."/>
            <person name="Jin M."/>
            <person name="Gunawan C."/>
            <person name="Balan V."/>
            <person name="Dale B.E."/>
            <person name="Jeffries T.W."/>
            <person name="Zinkel R."/>
            <person name="Barry K.W."/>
            <person name="Grigoriev I.V."/>
            <person name="Gasch A.P."/>
        </authorList>
    </citation>
    <scope>NUCLEOTIDE SEQUENCE [LARGE SCALE GENOMIC DNA]</scope>
    <source>
        <strain evidence="17">ATCC 10573 / BCRC 21748 / CBS 615 / JCM 9827 / NBRC 10315 / NRRL Y-1498 / VKM Y-70</strain>
    </source>
</reference>
<keyword evidence="3" id="KW-0963">Cytoplasm</keyword>
<keyword evidence="7" id="KW-0378">Hydrolase</keyword>
<comment type="function">
    <text evidence="14">RNA-dependent helicase required for nonsense-mediated decay (NMD) of aberrant mRNAs containing premature stop codons and modulates the expression level of normal mRNAs. Also capable of unwinding double-stranded DNA and translocating on single-stranded DNA.</text>
</comment>
<dbReference type="GO" id="GO:0016787">
    <property type="term" value="F:hydrolase activity"/>
    <property type="evidence" value="ECO:0007669"/>
    <property type="project" value="UniProtKB-KW"/>
</dbReference>
<protein>
    <recommendedName>
        <fullName evidence="15">DNA2/NAM7 helicase-like C-terminal domain-containing protein</fullName>
    </recommendedName>
</protein>
<dbReference type="GO" id="GO:0003724">
    <property type="term" value="F:RNA helicase activity"/>
    <property type="evidence" value="ECO:0007669"/>
    <property type="project" value="UniProtKB-EC"/>
</dbReference>
<evidence type="ECO:0000256" key="9">
    <source>
        <dbReference type="ARBA" id="ARBA00022833"/>
    </source>
</evidence>
<dbReference type="Pfam" id="PF13087">
    <property type="entry name" value="AAA_12"/>
    <property type="match status" value="1"/>
</dbReference>
<dbReference type="CDD" id="cd18808">
    <property type="entry name" value="SF1_C_Upf1"/>
    <property type="match status" value="1"/>
</dbReference>
<evidence type="ECO:0000256" key="3">
    <source>
        <dbReference type="ARBA" id="ARBA00022490"/>
    </source>
</evidence>
<dbReference type="GO" id="GO:0008270">
    <property type="term" value="F:zinc ion binding"/>
    <property type="evidence" value="ECO:0007669"/>
    <property type="project" value="UniProtKB-KW"/>
</dbReference>
<dbReference type="GO" id="GO:0005524">
    <property type="term" value="F:ATP binding"/>
    <property type="evidence" value="ECO:0007669"/>
    <property type="project" value="UniProtKB-KW"/>
</dbReference>
<keyword evidence="5" id="KW-0547">Nucleotide-binding</keyword>
<dbReference type="GO" id="GO:0003678">
    <property type="term" value="F:DNA helicase activity"/>
    <property type="evidence" value="ECO:0007669"/>
    <property type="project" value="UniProtKB-EC"/>
</dbReference>
<dbReference type="STRING" id="590646.G3B918"/>
<dbReference type="HOGENOM" id="CLU_912139_0_0_1"/>
<dbReference type="PANTHER" id="PTHR10887">
    <property type="entry name" value="DNA2/NAM7 HELICASE FAMILY"/>
    <property type="match status" value="1"/>
</dbReference>
<dbReference type="eggNOG" id="KOG1802">
    <property type="taxonomic scope" value="Eukaryota"/>
</dbReference>
<evidence type="ECO:0000256" key="2">
    <source>
        <dbReference type="ARBA" id="ARBA00007913"/>
    </source>
</evidence>
<evidence type="ECO:0000256" key="12">
    <source>
        <dbReference type="ARBA" id="ARBA00048432"/>
    </source>
</evidence>
<dbReference type="GO" id="GO:0000184">
    <property type="term" value="P:nuclear-transcribed mRNA catabolic process, nonsense-mediated decay"/>
    <property type="evidence" value="ECO:0007669"/>
    <property type="project" value="UniProtKB-KW"/>
</dbReference>
<dbReference type="FunFam" id="3.40.50.300:FF:000097">
    <property type="entry name" value="Regulator of nonsense transcripts 1"/>
    <property type="match status" value="1"/>
</dbReference>
<sequence>MLGHVPLRLEVQYRMNPALSEFPSNMFYEGSLQDGVTVEDRLIKNSTFPWPVQDIPSMFWANYGKEEISGSGSSFLNRVEAMRVEKVVNRLFEDGVKGDQIGIITPYEGQQSFVTRYLATNATQTQYKDEYLSIEVASVDAFQGREKDFIILSCVRANEAQVIGFLRDPRRLNVALTRAKYGMIVLGNPRTLSRNPLWNHLLVHYRERGCLVEGLLENLQMCTVKLDFKAGANTHTSYKQDSPTPSNFSANEFNSEATSMISSNFYSRLSQLDQDYLKQKQHQSHDMNDDDIKSITSSFAAGFNL</sequence>
<dbReference type="OrthoDB" id="6513042at2759"/>
<proteinExistence type="inferred from homology"/>
<dbReference type="SUPFAM" id="SSF52540">
    <property type="entry name" value="P-loop containing nucleoside triphosphate hydrolases"/>
    <property type="match status" value="1"/>
</dbReference>
<dbReference type="InterPro" id="IPR041679">
    <property type="entry name" value="DNA2/NAM7-like_C"/>
</dbReference>
<dbReference type="Proteomes" id="UP000000707">
    <property type="component" value="Unassembled WGS sequence"/>
</dbReference>
<keyword evidence="17" id="KW-1185">Reference proteome</keyword>
<keyword evidence="9" id="KW-0862">Zinc</keyword>